<dbReference type="Proteomes" id="UP000245793">
    <property type="component" value="Unassembled WGS sequence"/>
</dbReference>
<dbReference type="Pfam" id="PF07833">
    <property type="entry name" value="Cu_amine_oxidN1"/>
    <property type="match status" value="1"/>
</dbReference>
<dbReference type="RefSeq" id="WP_116480414.1">
    <property type="nucleotide sequence ID" value="NZ_QEKV01000009.1"/>
</dbReference>
<dbReference type="AlphaFoldDB" id="A0A2U1E1I5"/>
<name>A0A2U1E1I5_9FIRM</name>
<protein>
    <submittedName>
        <fullName evidence="4">Copper amine oxidase-like protein</fullName>
    </submittedName>
</protein>
<evidence type="ECO:0000256" key="1">
    <source>
        <dbReference type="SAM" id="SignalP"/>
    </source>
</evidence>
<dbReference type="EMBL" id="QEKV01000009">
    <property type="protein sequence ID" value="PVY93745.1"/>
    <property type="molecule type" value="Genomic_DNA"/>
</dbReference>
<organism evidence="4 5">
    <name type="scientific">Ezakiella coagulans</name>
    <dbReference type="NCBI Taxonomy" id="46507"/>
    <lineage>
        <taxon>Bacteria</taxon>
        <taxon>Bacillati</taxon>
        <taxon>Bacillota</taxon>
        <taxon>Tissierellia</taxon>
        <taxon>Ezakiella</taxon>
    </lineage>
</organism>
<reference evidence="4 5" key="1">
    <citation type="submission" date="2018-04" db="EMBL/GenBank/DDBJ databases">
        <title>Genomic Encyclopedia of Type Strains, Phase IV (KMG-IV): sequencing the most valuable type-strain genomes for metagenomic binning, comparative biology and taxonomic classification.</title>
        <authorList>
            <person name="Goeker M."/>
        </authorList>
    </citation>
    <scope>NUCLEOTIDE SEQUENCE [LARGE SCALE GENOMIC DNA]</scope>
    <source>
        <strain evidence="4 5">DSM 20705</strain>
    </source>
</reference>
<dbReference type="InterPro" id="IPR036582">
    <property type="entry name" value="Mao_N_sf"/>
</dbReference>
<feature type="signal peptide" evidence="1">
    <location>
        <begin position="1"/>
        <end position="23"/>
    </location>
</feature>
<dbReference type="SUPFAM" id="SSF55383">
    <property type="entry name" value="Copper amine oxidase, domain N"/>
    <property type="match status" value="1"/>
</dbReference>
<feature type="chain" id="PRO_5039146331" evidence="1">
    <location>
        <begin position="24"/>
        <end position="236"/>
    </location>
</feature>
<keyword evidence="1" id="KW-0732">Signal</keyword>
<proteinExistence type="predicted"/>
<evidence type="ECO:0000259" key="3">
    <source>
        <dbReference type="Pfam" id="PF08305"/>
    </source>
</evidence>
<keyword evidence="5" id="KW-1185">Reference proteome</keyword>
<feature type="domain" description="Copper amine oxidase-like N-terminal" evidence="2">
    <location>
        <begin position="22"/>
        <end position="90"/>
    </location>
</feature>
<evidence type="ECO:0000259" key="2">
    <source>
        <dbReference type="Pfam" id="PF07833"/>
    </source>
</evidence>
<dbReference type="InterPro" id="IPR038637">
    <property type="entry name" value="NPCBM_sf"/>
</dbReference>
<accession>A0A2U1E1I5</accession>
<comment type="caution">
    <text evidence="4">The sequence shown here is derived from an EMBL/GenBank/DDBJ whole genome shotgun (WGS) entry which is preliminary data.</text>
</comment>
<gene>
    <name evidence="4" type="ORF">C7381_10910</name>
</gene>
<evidence type="ECO:0000313" key="4">
    <source>
        <dbReference type="EMBL" id="PVY93745.1"/>
    </source>
</evidence>
<evidence type="ECO:0000313" key="5">
    <source>
        <dbReference type="Proteomes" id="UP000245793"/>
    </source>
</evidence>
<dbReference type="Pfam" id="PF08305">
    <property type="entry name" value="NPCBM"/>
    <property type="match status" value="1"/>
</dbReference>
<dbReference type="Gene3D" id="2.60.120.1060">
    <property type="entry name" value="NPCBM/NEW2 domain"/>
    <property type="match status" value="1"/>
</dbReference>
<sequence>MNKKFKIVSALAIIFALSTVVLASAKLVNIKVAYDNIKVVVDGKEVEFGLDSTGKKIEPFIYNGTTYLPIRAVGEALGKQVQWDQNTMTAFLGDGMVNTGEVNKALTEIMKPFSQEKAQVIAKDEYKTKFSLGGKEYNNGILFNSYTYKKGHTNFNLEGKYTNLTGLLGADQEGLTVKVDFIGDGNLLQSFDVVGGQLPVNVNLNVTGVRLLEIKFEWTDGRYSTTYTGFADVFVK</sequence>
<dbReference type="InterPro" id="IPR012854">
    <property type="entry name" value="Cu_amine_oxidase-like_N"/>
</dbReference>
<dbReference type="InterPro" id="IPR013222">
    <property type="entry name" value="Glyco_hyd_98_carb-bd"/>
</dbReference>
<dbReference type="SUPFAM" id="SSF49785">
    <property type="entry name" value="Galactose-binding domain-like"/>
    <property type="match status" value="1"/>
</dbReference>
<dbReference type="Gene3D" id="3.30.457.10">
    <property type="entry name" value="Copper amine oxidase-like, N-terminal domain"/>
    <property type="match status" value="1"/>
</dbReference>
<dbReference type="InterPro" id="IPR008979">
    <property type="entry name" value="Galactose-bd-like_sf"/>
</dbReference>
<feature type="domain" description="Glycosyl hydrolase family 98 putative carbohydrate-binding module" evidence="3">
    <location>
        <begin position="126"/>
        <end position="226"/>
    </location>
</feature>